<name>A0A7R8V2Z1_HERIL</name>
<accession>A0A7R8V2Z1</accession>
<gene>
    <name evidence="1" type="ORF">HERILL_LOCUS13633</name>
</gene>
<dbReference type="EMBL" id="LR899013">
    <property type="protein sequence ID" value="CAD7091207.1"/>
    <property type="molecule type" value="Genomic_DNA"/>
</dbReference>
<protein>
    <submittedName>
        <fullName evidence="1">Uncharacterized protein</fullName>
    </submittedName>
</protein>
<evidence type="ECO:0000313" key="2">
    <source>
        <dbReference type="Proteomes" id="UP000594454"/>
    </source>
</evidence>
<proteinExistence type="predicted"/>
<sequence length="170" mass="18853">MCNVSLVARRDKCFEMFFTRCAVFFLINFLIAFNNARSAPILDGSAAVDNQTPVEYLKAAPENQNGRETVLLESEHPVSAILSVYDDKQKKVSDFLNPRPIIDTISEHEKYGNEGDRFYGIGRAIVNGYEQFANFMNKLLNAPGQATRSISSGITKKLDQLGGKLVGLAK</sequence>
<evidence type="ECO:0000313" key="1">
    <source>
        <dbReference type="EMBL" id="CAD7091207.1"/>
    </source>
</evidence>
<dbReference type="InParanoid" id="A0A7R8V2Z1"/>
<dbReference type="Proteomes" id="UP000594454">
    <property type="component" value="Chromosome 5"/>
</dbReference>
<reference evidence="1 2" key="1">
    <citation type="submission" date="2020-11" db="EMBL/GenBank/DDBJ databases">
        <authorList>
            <person name="Wallbank WR R."/>
            <person name="Pardo Diaz C."/>
            <person name="Kozak K."/>
            <person name="Martin S."/>
            <person name="Jiggins C."/>
            <person name="Moest M."/>
            <person name="Warren A I."/>
            <person name="Generalovic N T."/>
            <person name="Byers J.R.P. K."/>
            <person name="Montejo-Kovacevich G."/>
            <person name="Yen C E."/>
        </authorList>
    </citation>
    <scope>NUCLEOTIDE SEQUENCE [LARGE SCALE GENOMIC DNA]</scope>
</reference>
<organism evidence="1 2">
    <name type="scientific">Hermetia illucens</name>
    <name type="common">Black soldier fly</name>
    <dbReference type="NCBI Taxonomy" id="343691"/>
    <lineage>
        <taxon>Eukaryota</taxon>
        <taxon>Metazoa</taxon>
        <taxon>Ecdysozoa</taxon>
        <taxon>Arthropoda</taxon>
        <taxon>Hexapoda</taxon>
        <taxon>Insecta</taxon>
        <taxon>Pterygota</taxon>
        <taxon>Neoptera</taxon>
        <taxon>Endopterygota</taxon>
        <taxon>Diptera</taxon>
        <taxon>Brachycera</taxon>
        <taxon>Stratiomyomorpha</taxon>
        <taxon>Stratiomyidae</taxon>
        <taxon>Hermetiinae</taxon>
        <taxon>Hermetia</taxon>
    </lineage>
</organism>
<keyword evidence="2" id="KW-1185">Reference proteome</keyword>
<dbReference type="AlphaFoldDB" id="A0A7R8V2Z1"/>
<dbReference type="OrthoDB" id="6616542at2759"/>